<name>A0A6J6ACB4_9ZZZZ</name>
<dbReference type="AlphaFoldDB" id="A0A6J6ACB4"/>
<gene>
    <name evidence="2" type="ORF">UFOPK4189_03587</name>
</gene>
<feature type="compositionally biased region" description="Polar residues" evidence="1">
    <location>
        <begin position="1"/>
        <end position="14"/>
    </location>
</feature>
<dbReference type="EMBL" id="CAESGF010000056">
    <property type="protein sequence ID" value="CAB4365843.1"/>
    <property type="molecule type" value="Genomic_DNA"/>
</dbReference>
<feature type="compositionally biased region" description="Low complexity" evidence="1">
    <location>
        <begin position="30"/>
        <end position="45"/>
    </location>
</feature>
<feature type="region of interest" description="Disordered" evidence="1">
    <location>
        <begin position="1"/>
        <end position="49"/>
    </location>
</feature>
<organism evidence="2">
    <name type="scientific">freshwater metagenome</name>
    <dbReference type="NCBI Taxonomy" id="449393"/>
    <lineage>
        <taxon>unclassified sequences</taxon>
        <taxon>metagenomes</taxon>
        <taxon>ecological metagenomes</taxon>
    </lineage>
</organism>
<protein>
    <submittedName>
        <fullName evidence="2">Unannotated protein</fullName>
    </submittedName>
</protein>
<evidence type="ECO:0000313" key="2">
    <source>
        <dbReference type="EMBL" id="CAB4365843.1"/>
    </source>
</evidence>
<sequence>MCTSMRSCSPLANSRSRRYRRLPQLVMGPSGDVDSTVSSSNSASNQMHVPSTIMSADAVRSTTKSVGSASAPASVSRSNSRIGVGVPKLAATDPCRSQICSLRPVSLRPANGDSRIGPRSMPSGSSMFQNRRTRIDSCRVTGSTKRRNFAGRMRPCGRRKRSRTSSRFWTMFSLNNSSPICSWRTTSTGSGGVNSRLFACTNSMLVKPLWRPISRAMSMTSECSTAYTFFAPARLAMKASRPVPVPRSTTTSPGRTLRRIPRWYACTRTESLSISSCSARPAKLVSFIRS</sequence>
<evidence type="ECO:0000256" key="1">
    <source>
        <dbReference type="SAM" id="MobiDB-lite"/>
    </source>
</evidence>
<accession>A0A6J6ACB4</accession>
<feature type="region of interest" description="Disordered" evidence="1">
    <location>
        <begin position="110"/>
        <end position="129"/>
    </location>
</feature>
<proteinExistence type="predicted"/>
<reference evidence="2" key="1">
    <citation type="submission" date="2020-05" db="EMBL/GenBank/DDBJ databases">
        <authorList>
            <person name="Chiriac C."/>
            <person name="Salcher M."/>
            <person name="Ghai R."/>
            <person name="Kavagutti S V."/>
        </authorList>
    </citation>
    <scope>NUCLEOTIDE SEQUENCE</scope>
</reference>